<feature type="region of interest" description="Disordered" evidence="3">
    <location>
        <begin position="180"/>
        <end position="202"/>
    </location>
</feature>
<evidence type="ECO:0000313" key="5">
    <source>
        <dbReference type="EMBL" id="KAJ7953104.1"/>
    </source>
</evidence>
<dbReference type="EMBL" id="JARAOO010000010">
    <property type="protein sequence ID" value="KAJ7953104.1"/>
    <property type="molecule type" value="Genomic_DNA"/>
</dbReference>
<feature type="compositionally biased region" description="Low complexity" evidence="3">
    <location>
        <begin position="188"/>
        <end position="202"/>
    </location>
</feature>
<comment type="caution">
    <text evidence="5">The sequence shown here is derived from an EMBL/GenBank/DDBJ whole genome shotgun (WGS) entry which is preliminary data.</text>
</comment>
<reference evidence="5" key="1">
    <citation type="journal article" date="2023" name="Science">
        <title>Elucidation of the pathway for biosynthesis of saponin adjuvants from the soapbark tree.</title>
        <authorList>
            <person name="Reed J."/>
            <person name="Orme A."/>
            <person name="El-Demerdash A."/>
            <person name="Owen C."/>
            <person name="Martin L.B.B."/>
            <person name="Misra R.C."/>
            <person name="Kikuchi S."/>
            <person name="Rejzek M."/>
            <person name="Martin A.C."/>
            <person name="Harkess A."/>
            <person name="Leebens-Mack J."/>
            <person name="Louveau T."/>
            <person name="Stephenson M.J."/>
            <person name="Osbourn A."/>
        </authorList>
    </citation>
    <scope>NUCLEOTIDE SEQUENCE</scope>
    <source>
        <strain evidence="5">S10</strain>
    </source>
</reference>
<keyword evidence="1" id="KW-0238">DNA-binding</keyword>
<keyword evidence="2" id="KW-0862">Zinc</keyword>
<gene>
    <name evidence="5" type="ORF">O6P43_024850</name>
</gene>
<name>A0AAD7L7M6_QUISA</name>
<dbReference type="KEGG" id="qsa:O6P43_024850"/>
<dbReference type="PANTHER" id="PTHR33400:SF9">
    <property type="entry name" value="C3H1-TYPE DOMAIN-CONTAINING PROTEIN"/>
    <property type="match status" value="1"/>
</dbReference>
<evidence type="ECO:0000259" key="4">
    <source>
        <dbReference type="PROSITE" id="PS50103"/>
    </source>
</evidence>
<dbReference type="EMBL" id="JARAOO010000010">
    <property type="protein sequence ID" value="KAJ7953105.1"/>
    <property type="molecule type" value="Genomic_DNA"/>
</dbReference>
<keyword evidence="2" id="KW-0479">Metal-binding</keyword>
<dbReference type="InterPro" id="IPR000571">
    <property type="entry name" value="Znf_CCCH"/>
</dbReference>
<evidence type="ECO:0000256" key="2">
    <source>
        <dbReference type="PROSITE-ProRule" id="PRU00723"/>
    </source>
</evidence>
<accession>A0AAD7L7M6</accession>
<dbReference type="PROSITE" id="PS50103">
    <property type="entry name" value="ZF_C3H1"/>
    <property type="match status" value="1"/>
</dbReference>
<protein>
    <submittedName>
        <fullName evidence="5">Zinc finger CCCH domain-containing protein 6-like</fullName>
    </submittedName>
</protein>
<dbReference type="Proteomes" id="UP001163823">
    <property type="component" value="Chromosome 10"/>
</dbReference>
<dbReference type="GO" id="GO:0003677">
    <property type="term" value="F:DNA binding"/>
    <property type="evidence" value="ECO:0007669"/>
    <property type="project" value="UniProtKB-KW"/>
</dbReference>
<keyword evidence="6" id="KW-1185">Reference proteome</keyword>
<feature type="zinc finger region" description="C3H1-type" evidence="2">
    <location>
        <begin position="528"/>
        <end position="556"/>
    </location>
</feature>
<dbReference type="AlphaFoldDB" id="A0AAD7L7M6"/>
<sequence length="575" mass="62813">MKRSRKSNRVSWAHGVNLCQVKFFLSEDCPLKVGQKYQDPLQAKTSWMLHSNTSESSDLPPGFEGNHLLNKSKEHLSLITRIKWKCPPLIVLSPKWHVAAGEQSEDHNAQKLREFRVLEAVYPRVSSIPSSPSVSLDVERVRYDDSLTPVVPIIPIEEEECADMKPDVVATADIPVTVQSRASTQDISSSATPTSSKTSTPLTLTPLASGKLLLGESPGLGVDVIAAAAAVATVMKSSEPGSMIDTDLLIKILRDPKMVENLTNNHVLASTSDSGPMTGVFPSRLKPATQTVPMPKPTPNIHIPSNPKLAEKLTNDHGLAATYAGAPISTVGVPTSGLKPAPEIHMPSHSKIIEKLTNDHRYAATSDSTSINAVSLPSFGLKLTTPSVHMSKPTLECHVPASRNMHHLPNVVRPTLRTQPPQQDTVQAFGFKQVAPMSCVEPRMVSLPLANRTLHGVANKVRPAVSTIPNQPNVGTSFPVKDANYYKNLVRQHGADTQEFQDLQIGIRRSNFQDMKLVHNIKAGEVNLKFQKPCMYFKSSRGCRNGSNCPYQHDMSVQLEAGSILRTQNSKRLKL</sequence>
<evidence type="ECO:0000313" key="6">
    <source>
        <dbReference type="Proteomes" id="UP001163823"/>
    </source>
</evidence>
<organism evidence="5 6">
    <name type="scientific">Quillaja saponaria</name>
    <name type="common">Soap bark tree</name>
    <dbReference type="NCBI Taxonomy" id="32244"/>
    <lineage>
        <taxon>Eukaryota</taxon>
        <taxon>Viridiplantae</taxon>
        <taxon>Streptophyta</taxon>
        <taxon>Embryophyta</taxon>
        <taxon>Tracheophyta</taxon>
        <taxon>Spermatophyta</taxon>
        <taxon>Magnoliopsida</taxon>
        <taxon>eudicotyledons</taxon>
        <taxon>Gunneridae</taxon>
        <taxon>Pentapetalae</taxon>
        <taxon>rosids</taxon>
        <taxon>fabids</taxon>
        <taxon>Fabales</taxon>
        <taxon>Quillajaceae</taxon>
        <taxon>Quillaja</taxon>
    </lineage>
</organism>
<keyword evidence="2" id="KW-0863">Zinc-finger</keyword>
<evidence type="ECO:0000256" key="1">
    <source>
        <dbReference type="ARBA" id="ARBA00023125"/>
    </source>
</evidence>
<feature type="domain" description="C3H1-type" evidence="4">
    <location>
        <begin position="528"/>
        <end position="556"/>
    </location>
</feature>
<dbReference type="PANTHER" id="PTHR33400">
    <property type="entry name" value="ZINC FINGER CCCH DOMAIN-CONTAINING PROTEIN 6-RELATED"/>
    <property type="match status" value="1"/>
</dbReference>
<proteinExistence type="predicted"/>
<evidence type="ECO:0000256" key="3">
    <source>
        <dbReference type="SAM" id="MobiDB-lite"/>
    </source>
</evidence>
<dbReference type="GO" id="GO:0008270">
    <property type="term" value="F:zinc ion binding"/>
    <property type="evidence" value="ECO:0007669"/>
    <property type="project" value="UniProtKB-KW"/>
</dbReference>